<evidence type="ECO:0000313" key="2">
    <source>
        <dbReference type="Proteomes" id="UP001396334"/>
    </source>
</evidence>
<accession>A0ABR2Q6E9</accession>
<dbReference type="EMBL" id="JBBPBN010000045">
    <property type="protein sequence ID" value="KAK8996092.1"/>
    <property type="molecule type" value="Genomic_DNA"/>
</dbReference>
<gene>
    <name evidence="1" type="ORF">V6N11_076340</name>
</gene>
<proteinExistence type="predicted"/>
<comment type="caution">
    <text evidence="1">The sequence shown here is derived from an EMBL/GenBank/DDBJ whole genome shotgun (WGS) entry which is preliminary data.</text>
</comment>
<protein>
    <submittedName>
        <fullName evidence="1">Uncharacterized protein</fullName>
    </submittedName>
</protein>
<evidence type="ECO:0000313" key="1">
    <source>
        <dbReference type="EMBL" id="KAK8996092.1"/>
    </source>
</evidence>
<sequence>MNLSSNHSHAISGYPQNILFASIIWQMWKMRNKTVFQDERVDSKAILALSILWVKLYAAALAPAASPLPPHSEPKHVQWVSPPGGWICLNSNEVVCTSTRFGKQIIDDL</sequence>
<organism evidence="1 2">
    <name type="scientific">Hibiscus sabdariffa</name>
    <name type="common">roselle</name>
    <dbReference type="NCBI Taxonomy" id="183260"/>
    <lineage>
        <taxon>Eukaryota</taxon>
        <taxon>Viridiplantae</taxon>
        <taxon>Streptophyta</taxon>
        <taxon>Embryophyta</taxon>
        <taxon>Tracheophyta</taxon>
        <taxon>Spermatophyta</taxon>
        <taxon>Magnoliopsida</taxon>
        <taxon>eudicotyledons</taxon>
        <taxon>Gunneridae</taxon>
        <taxon>Pentapetalae</taxon>
        <taxon>rosids</taxon>
        <taxon>malvids</taxon>
        <taxon>Malvales</taxon>
        <taxon>Malvaceae</taxon>
        <taxon>Malvoideae</taxon>
        <taxon>Hibiscus</taxon>
    </lineage>
</organism>
<reference evidence="1 2" key="1">
    <citation type="journal article" date="2024" name="G3 (Bethesda)">
        <title>Genome assembly of Hibiscus sabdariffa L. provides insights into metabolisms of medicinal natural products.</title>
        <authorList>
            <person name="Kim T."/>
        </authorList>
    </citation>
    <scope>NUCLEOTIDE SEQUENCE [LARGE SCALE GENOMIC DNA]</scope>
    <source>
        <strain evidence="1">TK-2024</strain>
        <tissue evidence="1">Old leaves</tissue>
    </source>
</reference>
<keyword evidence="2" id="KW-1185">Reference proteome</keyword>
<name>A0ABR2Q6E9_9ROSI</name>
<dbReference type="Proteomes" id="UP001396334">
    <property type="component" value="Unassembled WGS sequence"/>
</dbReference>